<dbReference type="AlphaFoldDB" id="A0A919K4S0"/>
<evidence type="ECO:0000256" key="1">
    <source>
        <dbReference type="SAM" id="Phobius"/>
    </source>
</evidence>
<organism evidence="2 3">
    <name type="scientific">Paractinoplanes rishiriensis</name>
    <dbReference type="NCBI Taxonomy" id="1050105"/>
    <lineage>
        <taxon>Bacteria</taxon>
        <taxon>Bacillati</taxon>
        <taxon>Actinomycetota</taxon>
        <taxon>Actinomycetes</taxon>
        <taxon>Micromonosporales</taxon>
        <taxon>Micromonosporaceae</taxon>
        <taxon>Paractinoplanes</taxon>
    </lineage>
</organism>
<evidence type="ECO:0000313" key="2">
    <source>
        <dbReference type="EMBL" id="GIF00801.1"/>
    </source>
</evidence>
<evidence type="ECO:0000313" key="3">
    <source>
        <dbReference type="Proteomes" id="UP000636960"/>
    </source>
</evidence>
<dbReference type="SUPFAM" id="SSF53850">
    <property type="entry name" value="Periplasmic binding protein-like II"/>
    <property type="match status" value="1"/>
</dbReference>
<proteinExistence type="predicted"/>
<gene>
    <name evidence="2" type="primary">thuE</name>
    <name evidence="2" type="ORF">Ari01nite_82650</name>
</gene>
<keyword evidence="1" id="KW-0812">Transmembrane</keyword>
<dbReference type="InterPro" id="IPR006059">
    <property type="entry name" value="SBP"/>
</dbReference>
<dbReference type="Pfam" id="PF13416">
    <property type="entry name" value="SBP_bac_8"/>
    <property type="match status" value="1"/>
</dbReference>
<sequence>MTVAELYSRRSFLAGVLTAGMLSTSAGYLFTRQESITLTLATGDDDTGGRDLLITMWNKLNPRTQIVVREVNSSTQDQFQLFSQTRADIFNLDAIHIPKFRAAGRIVPFDPGNDITLLAPVRRLCQQEGTDKLWAVPFNTDVGMLYRRVTDKRLAEPEPSLVSVLRRPGTLSLAGQLDTVGTQTDEAFVCNVLEHALAQDDAILDENGVLSYGLGQWRNALAPLAEAVQRRRLVTAAGEDDTTRAFQRDNLRYMRNWPVDFPAVDRAERAETHTAEIRLGRLPVGILGGQSLAIAADSEHRAEAERVIHFLTDTPAQKLLATYGFAPTGVDAYIDADLQAALPHLNMIRYAVEGSRPRPMHPDYADFSRRFADHTRRYLHANEQLTQRFIQDIQEALR</sequence>
<keyword evidence="1" id="KW-1133">Transmembrane helix</keyword>
<keyword evidence="3" id="KW-1185">Reference proteome</keyword>
<dbReference type="Gene3D" id="3.40.190.10">
    <property type="entry name" value="Periplasmic binding protein-like II"/>
    <property type="match status" value="2"/>
</dbReference>
<name>A0A919K4S0_9ACTN</name>
<dbReference type="EMBL" id="BOMV01000091">
    <property type="protein sequence ID" value="GIF00801.1"/>
    <property type="molecule type" value="Genomic_DNA"/>
</dbReference>
<comment type="caution">
    <text evidence="2">The sequence shown here is derived from an EMBL/GenBank/DDBJ whole genome shotgun (WGS) entry which is preliminary data.</text>
</comment>
<protein>
    <submittedName>
        <fullName evidence="2">Trehalose/maltose ABC transporter substrate-binding protein</fullName>
    </submittedName>
</protein>
<dbReference type="RefSeq" id="WP_239163457.1">
    <property type="nucleotide sequence ID" value="NZ_BOMV01000091.1"/>
</dbReference>
<accession>A0A919K4S0</accession>
<reference evidence="2" key="1">
    <citation type="submission" date="2021-01" db="EMBL/GenBank/DDBJ databases">
        <title>Whole genome shotgun sequence of Actinoplanes rishiriensis NBRC 108556.</title>
        <authorList>
            <person name="Komaki H."/>
            <person name="Tamura T."/>
        </authorList>
    </citation>
    <scope>NUCLEOTIDE SEQUENCE</scope>
    <source>
        <strain evidence="2">NBRC 108556</strain>
    </source>
</reference>
<keyword evidence="1" id="KW-0472">Membrane</keyword>
<feature type="transmembrane region" description="Helical" evidence="1">
    <location>
        <begin position="12"/>
        <end position="30"/>
    </location>
</feature>
<dbReference type="Proteomes" id="UP000636960">
    <property type="component" value="Unassembled WGS sequence"/>
</dbReference>